<dbReference type="InterPro" id="IPR027417">
    <property type="entry name" value="P-loop_NTPase"/>
</dbReference>
<dbReference type="PANTHER" id="PTHR43185">
    <property type="entry name" value="FERROUS IRON TRANSPORT PROTEIN B"/>
    <property type="match status" value="1"/>
</dbReference>
<dbReference type="GO" id="GO:0005525">
    <property type="term" value="F:GTP binding"/>
    <property type="evidence" value="ECO:0007669"/>
    <property type="project" value="InterPro"/>
</dbReference>
<gene>
    <name evidence="2" type="ORF">DQX05_15750</name>
</gene>
<proteinExistence type="predicted"/>
<dbReference type="InterPro" id="IPR006073">
    <property type="entry name" value="GTP-bd"/>
</dbReference>
<dbReference type="PANTHER" id="PTHR43185:SF1">
    <property type="entry name" value="FE(2+) TRANSPORTER FEOB"/>
    <property type="match status" value="1"/>
</dbReference>
<dbReference type="InterPro" id="IPR050860">
    <property type="entry name" value="FeoB_GTPase"/>
</dbReference>
<dbReference type="PROSITE" id="PS51711">
    <property type="entry name" value="G_FEOB"/>
    <property type="match status" value="1"/>
</dbReference>
<dbReference type="SUPFAM" id="SSF52540">
    <property type="entry name" value="P-loop containing nucleoside triphosphate hydrolases"/>
    <property type="match status" value="1"/>
</dbReference>
<evidence type="ECO:0000313" key="2">
    <source>
        <dbReference type="EMBL" id="RJG22992.1"/>
    </source>
</evidence>
<dbReference type="RefSeq" id="WP_119794511.1">
    <property type="nucleotide sequence ID" value="NZ_QYZD01000013.1"/>
</dbReference>
<comment type="caution">
    <text evidence="2">The sequence shown here is derived from an EMBL/GenBank/DDBJ whole genome shotgun (WGS) entry which is preliminary data.</text>
</comment>
<dbReference type="Pfam" id="PF02421">
    <property type="entry name" value="FeoB_N"/>
    <property type="match status" value="1"/>
</dbReference>
<reference evidence="2 3" key="1">
    <citation type="submission" date="2018-09" db="EMBL/GenBank/DDBJ databases">
        <title>Paenibacillus SK2017-BO5.</title>
        <authorList>
            <person name="Piskunova J.V."/>
            <person name="Dubiley S.A."/>
            <person name="Severinov K.V."/>
        </authorList>
    </citation>
    <scope>NUCLEOTIDE SEQUENCE [LARGE SCALE GENOMIC DNA]</scope>
    <source>
        <strain evidence="2 3">BO5</strain>
    </source>
</reference>
<dbReference type="EMBL" id="QYZD01000013">
    <property type="protein sequence ID" value="RJG22992.1"/>
    <property type="molecule type" value="Genomic_DNA"/>
</dbReference>
<dbReference type="FunFam" id="3.40.50.300:FF:000969">
    <property type="entry name" value="Ferrous iron transporter B"/>
    <property type="match status" value="1"/>
</dbReference>
<dbReference type="GO" id="GO:0015093">
    <property type="term" value="F:ferrous iron transmembrane transporter activity"/>
    <property type="evidence" value="ECO:0007669"/>
    <property type="project" value="TreeGrafter"/>
</dbReference>
<dbReference type="Proteomes" id="UP000266177">
    <property type="component" value="Unassembled WGS sequence"/>
</dbReference>
<organism evidence="2 3">
    <name type="scientific">Paenibacillus thiaminolyticus</name>
    <name type="common">Bacillus thiaminolyticus</name>
    <dbReference type="NCBI Taxonomy" id="49283"/>
    <lineage>
        <taxon>Bacteria</taxon>
        <taxon>Bacillati</taxon>
        <taxon>Bacillota</taxon>
        <taxon>Bacilli</taxon>
        <taxon>Bacillales</taxon>
        <taxon>Paenibacillaceae</taxon>
        <taxon>Paenibacillus</taxon>
    </lineage>
</organism>
<dbReference type="InterPro" id="IPR030389">
    <property type="entry name" value="G_FEOB_dom"/>
</dbReference>
<dbReference type="OrthoDB" id="9809127at2"/>
<name>A0A3A3GIN1_PANTH</name>
<dbReference type="Pfam" id="PF17910">
    <property type="entry name" value="FeoB_Cyto"/>
    <property type="match status" value="1"/>
</dbReference>
<dbReference type="PRINTS" id="PR00326">
    <property type="entry name" value="GTP1OBG"/>
</dbReference>
<evidence type="ECO:0000259" key="1">
    <source>
        <dbReference type="PROSITE" id="PS51711"/>
    </source>
</evidence>
<dbReference type="Gene3D" id="3.40.50.300">
    <property type="entry name" value="P-loop containing nucleotide triphosphate hydrolases"/>
    <property type="match status" value="1"/>
</dbReference>
<accession>A0A3A3GIN1</accession>
<dbReference type="Gene3D" id="1.10.287.1770">
    <property type="match status" value="1"/>
</dbReference>
<dbReference type="CDD" id="cd01879">
    <property type="entry name" value="FeoB"/>
    <property type="match status" value="1"/>
</dbReference>
<evidence type="ECO:0000313" key="3">
    <source>
        <dbReference type="Proteomes" id="UP000266177"/>
    </source>
</evidence>
<protein>
    <submittedName>
        <fullName evidence="2">Iron transporter FeoB</fullName>
    </submittedName>
</protein>
<dbReference type="GO" id="GO:0005886">
    <property type="term" value="C:plasma membrane"/>
    <property type="evidence" value="ECO:0007669"/>
    <property type="project" value="TreeGrafter"/>
</dbReference>
<sequence>MSGYRIALAGNPNTGKSTLFNTLTGMRQHTGNWAGKTVMMAEGEFEHHGTPFRIIDLPGTYSLYSNSADEEVARDYIIFDNPDVTVVVLDATSLERNLNLALQVIEMTNRVVLCINLIDEAKRLGVRIDIDAISRRLGVPVVAISARSRIGIPQLLDKVEQVASGKLVPQPLQIQYSDPIERKIAELEPAIREQLGDRYPARWIALRLLDNDEKLLQTMKKRMKEDQTVAVKETVQYGYTACH</sequence>
<feature type="domain" description="FeoB-type G" evidence="1">
    <location>
        <begin position="3"/>
        <end position="165"/>
    </location>
</feature>
<dbReference type="AlphaFoldDB" id="A0A3A3GIN1"/>
<dbReference type="InterPro" id="IPR041069">
    <property type="entry name" value="FeoB_Cyto"/>
</dbReference>